<evidence type="ECO:0000313" key="2">
    <source>
        <dbReference type="Proteomes" id="UP001186974"/>
    </source>
</evidence>
<sequence>AFQSPQEWNHKALGLAGDELTFDEMAEVFKQKTGQPLGTTWSFLGQTLMYMVAELGHMIKWFGDEGYKADVQALRKMNPEMLDTGAWVEKKSNFVKR</sequence>
<comment type="caution">
    <text evidence="1">The sequence shown here is derived from an EMBL/GenBank/DDBJ whole genome shotgun (WGS) entry which is preliminary data.</text>
</comment>
<proteinExistence type="predicted"/>
<dbReference type="EMBL" id="JAWDJW010009654">
    <property type="protein sequence ID" value="KAK3057730.1"/>
    <property type="molecule type" value="Genomic_DNA"/>
</dbReference>
<organism evidence="1 2">
    <name type="scientific">Coniosporium uncinatum</name>
    <dbReference type="NCBI Taxonomy" id="93489"/>
    <lineage>
        <taxon>Eukaryota</taxon>
        <taxon>Fungi</taxon>
        <taxon>Dikarya</taxon>
        <taxon>Ascomycota</taxon>
        <taxon>Pezizomycotina</taxon>
        <taxon>Dothideomycetes</taxon>
        <taxon>Dothideomycetes incertae sedis</taxon>
        <taxon>Coniosporium</taxon>
    </lineage>
</organism>
<keyword evidence="2" id="KW-1185">Reference proteome</keyword>
<protein>
    <submittedName>
        <fullName evidence="1">Uncharacterized protein</fullName>
    </submittedName>
</protein>
<reference evidence="1" key="1">
    <citation type="submission" date="2024-09" db="EMBL/GenBank/DDBJ databases">
        <title>Black Yeasts Isolated from many extreme environments.</title>
        <authorList>
            <person name="Coleine C."/>
            <person name="Stajich J.E."/>
            <person name="Selbmann L."/>
        </authorList>
    </citation>
    <scope>NUCLEOTIDE SEQUENCE</scope>
    <source>
        <strain evidence="1">CCFEE 5737</strain>
    </source>
</reference>
<gene>
    <name evidence="1" type="ORF">LTS18_011468</name>
</gene>
<feature type="non-terminal residue" evidence="1">
    <location>
        <position position="1"/>
    </location>
</feature>
<evidence type="ECO:0000313" key="1">
    <source>
        <dbReference type="EMBL" id="KAK3057730.1"/>
    </source>
</evidence>
<name>A0ACC3CYG5_9PEZI</name>
<accession>A0ACC3CYG5</accession>
<dbReference type="Proteomes" id="UP001186974">
    <property type="component" value="Unassembled WGS sequence"/>
</dbReference>